<proteinExistence type="predicted"/>
<dbReference type="GO" id="GO:0008757">
    <property type="term" value="F:S-adenosylmethionine-dependent methyltransferase activity"/>
    <property type="evidence" value="ECO:0007669"/>
    <property type="project" value="InterPro"/>
</dbReference>
<organism evidence="3 4">
    <name type="scientific">Ottowia oryzae</name>
    <dbReference type="NCBI Taxonomy" id="2109914"/>
    <lineage>
        <taxon>Bacteria</taxon>
        <taxon>Pseudomonadati</taxon>
        <taxon>Pseudomonadota</taxon>
        <taxon>Betaproteobacteria</taxon>
        <taxon>Burkholderiales</taxon>
        <taxon>Comamonadaceae</taxon>
        <taxon>Ottowia</taxon>
    </lineage>
</organism>
<keyword evidence="3" id="KW-0489">Methyltransferase</keyword>
<reference evidence="3 4" key="1">
    <citation type="submission" date="2018-03" db="EMBL/GenBank/DDBJ databases">
        <title>Genome sequencing of Ottowia sp.</title>
        <authorList>
            <person name="Kim S.-J."/>
            <person name="Heo J."/>
            <person name="Kwon S.-W."/>
        </authorList>
    </citation>
    <scope>NUCLEOTIDE SEQUENCE [LARGE SCALE GENOMIC DNA]</scope>
    <source>
        <strain evidence="3 4">KADR8-3</strain>
    </source>
</reference>
<protein>
    <submittedName>
        <fullName evidence="3">SAM-dependent methyltransferase</fullName>
    </submittedName>
</protein>
<feature type="region of interest" description="Disordered" evidence="1">
    <location>
        <begin position="59"/>
        <end position="90"/>
    </location>
</feature>
<keyword evidence="4" id="KW-1185">Reference proteome</keyword>
<dbReference type="Pfam" id="PF08241">
    <property type="entry name" value="Methyltransf_11"/>
    <property type="match status" value="1"/>
</dbReference>
<dbReference type="Proteomes" id="UP000239709">
    <property type="component" value="Chromosome"/>
</dbReference>
<dbReference type="EMBL" id="CP027666">
    <property type="protein sequence ID" value="AVO36069.1"/>
    <property type="molecule type" value="Genomic_DNA"/>
</dbReference>
<name>A0A2S0MJL3_9BURK</name>
<dbReference type="KEGG" id="otk:C6570_09075"/>
<accession>A0A2S0MJL3</accession>
<dbReference type="InterPro" id="IPR029063">
    <property type="entry name" value="SAM-dependent_MTases_sf"/>
</dbReference>
<dbReference type="InterPro" id="IPR013216">
    <property type="entry name" value="Methyltransf_11"/>
</dbReference>
<evidence type="ECO:0000313" key="3">
    <source>
        <dbReference type="EMBL" id="AVO36069.1"/>
    </source>
</evidence>
<feature type="domain" description="Methyltransferase type 11" evidence="2">
    <location>
        <begin position="97"/>
        <end position="145"/>
    </location>
</feature>
<dbReference type="GO" id="GO:0032259">
    <property type="term" value="P:methylation"/>
    <property type="evidence" value="ECO:0007669"/>
    <property type="project" value="UniProtKB-KW"/>
</dbReference>
<dbReference type="OrthoDB" id="6191410at2"/>
<dbReference type="Gene3D" id="3.40.50.150">
    <property type="entry name" value="Vaccinia Virus protein VP39"/>
    <property type="match status" value="1"/>
</dbReference>
<dbReference type="SUPFAM" id="SSF53335">
    <property type="entry name" value="S-adenosyl-L-methionine-dependent methyltransferases"/>
    <property type="match status" value="1"/>
</dbReference>
<evidence type="ECO:0000256" key="1">
    <source>
        <dbReference type="SAM" id="MobiDB-lite"/>
    </source>
</evidence>
<gene>
    <name evidence="3" type="ORF">C6570_09075</name>
</gene>
<evidence type="ECO:0000259" key="2">
    <source>
        <dbReference type="Pfam" id="PF08241"/>
    </source>
</evidence>
<sequence length="285" mass="31184">MSDWFHTPPGRYALAWEQAQFDAALVDAFGYHAVQLGLPALDALAANRMPHRWYAELRDSDPQAVPPGDAASVSPSPAQQPPGTADAPQPFVWQPALATDSRALPFAEASVDLVVLPHTLEFSPDPHATLREVQRVLVHEGRVAISGLNPASLWGWRQYRAHVYRSLGSGSLYLPDGCEFIGHWRLRDWLRLLEFELESVAFGCYRPAVRSAGSLARFEWMDRLGARWWPVLGAAYVIVAVKRTRGAMLMGASWRKAPVASGAPVSVAGRATPAAAVSQNDLESN</sequence>
<dbReference type="AlphaFoldDB" id="A0A2S0MJL3"/>
<keyword evidence="3" id="KW-0808">Transferase</keyword>
<evidence type="ECO:0000313" key="4">
    <source>
        <dbReference type="Proteomes" id="UP000239709"/>
    </source>
</evidence>